<evidence type="ECO:0000313" key="3">
    <source>
        <dbReference type="Proteomes" id="UP001392437"/>
    </source>
</evidence>
<feature type="transmembrane region" description="Helical" evidence="1">
    <location>
        <begin position="178"/>
        <end position="198"/>
    </location>
</feature>
<keyword evidence="1" id="KW-1133">Transmembrane helix</keyword>
<organism evidence="2 3">
    <name type="scientific">Apiospora kogelbergensis</name>
    <dbReference type="NCBI Taxonomy" id="1337665"/>
    <lineage>
        <taxon>Eukaryota</taxon>
        <taxon>Fungi</taxon>
        <taxon>Dikarya</taxon>
        <taxon>Ascomycota</taxon>
        <taxon>Pezizomycotina</taxon>
        <taxon>Sordariomycetes</taxon>
        <taxon>Xylariomycetidae</taxon>
        <taxon>Amphisphaeriales</taxon>
        <taxon>Apiosporaceae</taxon>
        <taxon>Apiospora</taxon>
    </lineage>
</organism>
<feature type="transmembrane region" description="Helical" evidence="1">
    <location>
        <begin position="218"/>
        <end position="243"/>
    </location>
</feature>
<reference evidence="2 3" key="1">
    <citation type="submission" date="2023-01" db="EMBL/GenBank/DDBJ databases">
        <title>Analysis of 21 Apiospora genomes using comparative genomics revels a genus with tremendous synthesis potential of carbohydrate active enzymes and secondary metabolites.</title>
        <authorList>
            <person name="Sorensen T."/>
        </authorList>
    </citation>
    <scope>NUCLEOTIDE SEQUENCE [LARGE SCALE GENOMIC DNA]</scope>
    <source>
        <strain evidence="2 3">CBS 117206</strain>
    </source>
</reference>
<feature type="transmembrane region" description="Helical" evidence="1">
    <location>
        <begin position="116"/>
        <end position="136"/>
    </location>
</feature>
<feature type="transmembrane region" description="Helical" evidence="1">
    <location>
        <begin position="76"/>
        <end position="96"/>
    </location>
</feature>
<evidence type="ECO:0000313" key="2">
    <source>
        <dbReference type="EMBL" id="KAK8132865.1"/>
    </source>
</evidence>
<dbReference type="PANTHER" id="PTHR12242:SF1">
    <property type="entry name" value="MYND-TYPE DOMAIN-CONTAINING PROTEIN"/>
    <property type="match status" value="1"/>
</dbReference>
<dbReference type="AlphaFoldDB" id="A0AAW0RD54"/>
<feature type="transmembrane region" description="Helical" evidence="1">
    <location>
        <begin position="148"/>
        <end position="166"/>
    </location>
</feature>
<comment type="caution">
    <text evidence="2">The sequence shown here is derived from an EMBL/GenBank/DDBJ whole genome shotgun (WGS) entry which is preliminary data.</text>
</comment>
<keyword evidence="1" id="KW-0812">Transmembrane</keyword>
<accession>A0AAW0RD54</accession>
<evidence type="ECO:0000256" key="1">
    <source>
        <dbReference type="SAM" id="Phobius"/>
    </source>
</evidence>
<proteinExistence type="predicted"/>
<keyword evidence="3" id="KW-1185">Reference proteome</keyword>
<gene>
    <name evidence="2" type="ORF">PG999_001038</name>
</gene>
<dbReference type="PANTHER" id="PTHR12242">
    <property type="entry name" value="OS02G0130600 PROTEIN-RELATED"/>
    <property type="match status" value="1"/>
</dbReference>
<name>A0AAW0RD54_9PEZI</name>
<evidence type="ECO:0008006" key="4">
    <source>
        <dbReference type="Google" id="ProtNLM"/>
    </source>
</evidence>
<dbReference type="EMBL" id="JAQQWP010000001">
    <property type="protein sequence ID" value="KAK8132865.1"/>
    <property type="molecule type" value="Genomic_DNA"/>
</dbReference>
<feature type="transmembrane region" description="Helical" evidence="1">
    <location>
        <begin position="27"/>
        <end position="50"/>
    </location>
</feature>
<protein>
    <recommendedName>
        <fullName evidence="4">FAR-17a/AIG1-like protein</fullName>
    </recommendedName>
</protein>
<dbReference type="GO" id="GO:0016020">
    <property type="term" value="C:membrane"/>
    <property type="evidence" value="ECO:0007669"/>
    <property type="project" value="TreeGrafter"/>
</dbReference>
<dbReference type="Proteomes" id="UP001392437">
    <property type="component" value="Unassembled WGS sequence"/>
</dbReference>
<sequence length="300" mass="34171">MAKAFKFGDDPWDPSHRFETSWLVSPYVLFAVRAIISLYAFTTIFFVLGWQCTHPGKNVAYACENSASSFSFFTHLTYWGLAFYFLVASVHTFTYARWHVALLDKWPRPLQALHAFFYSTITCYPFLVTAVYWGLIYGALPGWFPTAFGAWSNIAMHAMNSLFALFEIVIPRTNPSPLVHMFWLIVVLALYLALAYVTKATKGFYTYAFLDPSLQKNGLVAAYVFGIAVAILIVFMLVWGLVWTRRWLTESKMGMEGKFAKGGRPMATSHVSAWQDDRGDQHEMVSTTNFAKHRNSARFS</sequence>
<keyword evidence="1" id="KW-0472">Membrane</keyword>